<proteinExistence type="predicted"/>
<organism evidence="7 8">
    <name type="scientific">Parascedosporium putredinis</name>
    <dbReference type="NCBI Taxonomy" id="1442378"/>
    <lineage>
        <taxon>Eukaryota</taxon>
        <taxon>Fungi</taxon>
        <taxon>Dikarya</taxon>
        <taxon>Ascomycota</taxon>
        <taxon>Pezizomycotina</taxon>
        <taxon>Sordariomycetes</taxon>
        <taxon>Hypocreomycetidae</taxon>
        <taxon>Microascales</taxon>
        <taxon>Microascaceae</taxon>
        <taxon>Parascedosporium</taxon>
    </lineage>
</organism>
<evidence type="ECO:0000256" key="2">
    <source>
        <dbReference type="ARBA" id="ARBA00022723"/>
    </source>
</evidence>
<evidence type="ECO:0000256" key="5">
    <source>
        <dbReference type="ARBA" id="ARBA00022833"/>
    </source>
</evidence>
<evidence type="ECO:0000256" key="4">
    <source>
        <dbReference type="ARBA" id="ARBA00022771"/>
    </source>
</evidence>
<dbReference type="GO" id="GO:0000981">
    <property type="term" value="F:DNA-binding transcription factor activity, RNA polymerase II-specific"/>
    <property type="evidence" value="ECO:0007669"/>
    <property type="project" value="InterPro"/>
</dbReference>
<gene>
    <name evidence="7" type="ORF">PPNO1_LOCUS5638</name>
</gene>
<keyword evidence="3" id="KW-0677">Repeat</keyword>
<accession>A0A9P1MA82</accession>
<evidence type="ECO:0000256" key="3">
    <source>
        <dbReference type="ARBA" id="ARBA00022737"/>
    </source>
</evidence>
<dbReference type="EMBL" id="CALLCH030000014">
    <property type="protein sequence ID" value="CAI4215964.1"/>
    <property type="molecule type" value="Genomic_DNA"/>
</dbReference>
<keyword evidence="6" id="KW-0539">Nucleus</keyword>
<comment type="caution">
    <text evidence="7">The sequence shown here is derived from an EMBL/GenBank/DDBJ whole genome shotgun (WGS) entry which is preliminary data.</text>
</comment>
<keyword evidence="8" id="KW-1185">Reference proteome</keyword>
<evidence type="ECO:0000256" key="1">
    <source>
        <dbReference type="ARBA" id="ARBA00004123"/>
    </source>
</evidence>
<comment type="subcellular location">
    <subcellularLocation>
        <location evidence="1">Nucleus</location>
    </subcellularLocation>
</comment>
<sequence length="542" mass="61360">MPRVRQHFYSSRAPTTSYLDAEESALPNPNDGIDGWDTDAAPNAANSQIDFDLELLFQQQLDDGFDCDGLYSNAVILEDSDDPFGTFPPDLFSPSPTITTNPTTRIERIPITFRFMKRMTRFSGLLESFECGSLAERQQLLGQNPPMFPPWIPPSLAEKYAFASVFDSSQYALAGEAAACEPTYTESIVAILKDATLHKAKGSKISITCDRAYASLWFNSLEEVIFEDEFLLDDSISVAHGTEARGEAAYRRLEAIQAAYLVCLVQNWEGSKPNKRRIRSQRQLQIADVADFKWSEFIFLEMLIRTGTYIFLLDFAFVIFHNSPPRLVVPEMQMSLACPDDCFQASSMEECFVRLRAWTYGRPFHDDLTTYEAVEILCGPESVWTVESKSERLTGLSILNMFTLISGASSHNRICREQGTDCHAAMHSLMFHFQTSLASHSELSHIQTGLDRWMRLWTQSGHQDELKCGDSFTGKDMSKRVGFMRHADEFWLLAQVTLNDMRDPLRRRDIVGKARVASIAYDEADMEHVRNIVSGFQHLAIV</sequence>
<evidence type="ECO:0000313" key="7">
    <source>
        <dbReference type="EMBL" id="CAI4215964.1"/>
    </source>
</evidence>
<dbReference type="PANTHER" id="PTHR40626">
    <property type="entry name" value="MIP31509P"/>
    <property type="match status" value="1"/>
</dbReference>
<dbReference type="GO" id="GO:0000785">
    <property type="term" value="C:chromatin"/>
    <property type="evidence" value="ECO:0007669"/>
    <property type="project" value="TreeGrafter"/>
</dbReference>
<dbReference type="PANTHER" id="PTHR40626:SF3">
    <property type="entry name" value="TRANSCRIPTION FACTOR WITH C2H2 AND ZN(2)-CYS(6) DNA BINDING DOMAIN (EUROFUNG)-RELATED"/>
    <property type="match status" value="1"/>
</dbReference>
<keyword evidence="2" id="KW-0479">Metal-binding</keyword>
<name>A0A9P1MA82_9PEZI</name>
<keyword evidence="4" id="KW-0863">Zinc-finger</keyword>
<evidence type="ECO:0000256" key="6">
    <source>
        <dbReference type="ARBA" id="ARBA00023242"/>
    </source>
</evidence>
<dbReference type="OrthoDB" id="654211at2759"/>
<dbReference type="GO" id="GO:0008270">
    <property type="term" value="F:zinc ion binding"/>
    <property type="evidence" value="ECO:0007669"/>
    <property type="project" value="UniProtKB-KW"/>
</dbReference>
<reference evidence="7" key="1">
    <citation type="submission" date="2022-11" db="EMBL/GenBank/DDBJ databases">
        <authorList>
            <person name="Scott C."/>
            <person name="Bruce N."/>
        </authorList>
    </citation>
    <scope>NUCLEOTIDE SEQUENCE</scope>
</reference>
<dbReference type="Proteomes" id="UP000838763">
    <property type="component" value="Unassembled WGS sequence"/>
</dbReference>
<dbReference type="InterPro" id="IPR051059">
    <property type="entry name" value="VerF-like"/>
</dbReference>
<dbReference type="GO" id="GO:0005634">
    <property type="term" value="C:nucleus"/>
    <property type="evidence" value="ECO:0007669"/>
    <property type="project" value="UniProtKB-SubCell"/>
</dbReference>
<protein>
    <recommendedName>
        <fullName evidence="9">Transcription factor domain-containing protein</fullName>
    </recommendedName>
</protein>
<evidence type="ECO:0000313" key="8">
    <source>
        <dbReference type="Proteomes" id="UP000838763"/>
    </source>
</evidence>
<dbReference type="AlphaFoldDB" id="A0A9P1MA82"/>
<keyword evidence="5" id="KW-0862">Zinc</keyword>
<dbReference type="GO" id="GO:0000978">
    <property type="term" value="F:RNA polymerase II cis-regulatory region sequence-specific DNA binding"/>
    <property type="evidence" value="ECO:0007669"/>
    <property type="project" value="InterPro"/>
</dbReference>
<evidence type="ECO:0008006" key="9">
    <source>
        <dbReference type="Google" id="ProtNLM"/>
    </source>
</evidence>